<feature type="domain" description="HTH tetR-type" evidence="4">
    <location>
        <begin position="11"/>
        <end position="71"/>
    </location>
</feature>
<dbReference type="PANTHER" id="PTHR43479:SF11">
    <property type="entry name" value="ACREF_ENVCD OPERON REPRESSOR-RELATED"/>
    <property type="match status" value="1"/>
</dbReference>
<keyword evidence="2 3" id="KW-0238">DNA-binding</keyword>
<dbReference type="Pfam" id="PF00440">
    <property type="entry name" value="TetR_N"/>
    <property type="match status" value="1"/>
</dbReference>
<organism evidence="5 6">
    <name type="scientific">Oceanobacillus zhaokaii</name>
    <dbReference type="NCBI Taxonomy" id="2052660"/>
    <lineage>
        <taxon>Bacteria</taxon>
        <taxon>Bacillati</taxon>
        <taxon>Bacillota</taxon>
        <taxon>Bacilli</taxon>
        <taxon>Bacillales</taxon>
        <taxon>Bacillaceae</taxon>
        <taxon>Oceanobacillus</taxon>
    </lineage>
</organism>
<sequence length="205" mass="23942">MPKQTFFNLPESKRHNLIAAAEKEFARAPLSEASIANIVKEACIARGSFYQYFEDKEDAYFFLLNQQMKERNMQFISILRENNGDIIESMIEMYHQFLIVLPDENERDFFKNALLNVTHKMEDSFTSIFEGNSSSEQMKEVTNLINKNHLNISDDKDVIRIIKIVAAVAFRNFVEKYSGELSDEEAINIFRMEMNLLKNGLYKKK</sequence>
<keyword evidence="6" id="KW-1185">Reference proteome</keyword>
<dbReference type="SUPFAM" id="SSF46689">
    <property type="entry name" value="Homeodomain-like"/>
    <property type="match status" value="1"/>
</dbReference>
<dbReference type="EMBL" id="CP024848">
    <property type="protein sequence ID" value="AXI10853.1"/>
    <property type="molecule type" value="Genomic_DNA"/>
</dbReference>
<dbReference type="InterPro" id="IPR050624">
    <property type="entry name" value="HTH-type_Tx_Regulator"/>
</dbReference>
<proteinExistence type="predicted"/>
<evidence type="ECO:0000259" key="4">
    <source>
        <dbReference type="PROSITE" id="PS50977"/>
    </source>
</evidence>
<dbReference type="Proteomes" id="UP000253908">
    <property type="component" value="Chromosome"/>
</dbReference>
<dbReference type="PROSITE" id="PS50977">
    <property type="entry name" value="HTH_TETR_2"/>
    <property type="match status" value="1"/>
</dbReference>
<reference evidence="6" key="1">
    <citation type="submission" date="2017-11" db="EMBL/GenBank/DDBJ databases">
        <authorList>
            <person name="Zhu W."/>
        </authorList>
    </citation>
    <scope>NUCLEOTIDE SEQUENCE [LARGE SCALE GENOMIC DNA]</scope>
    <source>
        <strain evidence="6">160</strain>
    </source>
</reference>
<protein>
    <submittedName>
        <fullName evidence="5">TetR/AcrR family transcriptional regulator</fullName>
    </submittedName>
</protein>
<dbReference type="InterPro" id="IPR009057">
    <property type="entry name" value="Homeodomain-like_sf"/>
</dbReference>
<dbReference type="Gene3D" id="1.10.357.10">
    <property type="entry name" value="Tetracycline Repressor, domain 2"/>
    <property type="match status" value="1"/>
</dbReference>
<evidence type="ECO:0000313" key="6">
    <source>
        <dbReference type="Proteomes" id="UP000253908"/>
    </source>
</evidence>
<dbReference type="PANTHER" id="PTHR43479">
    <property type="entry name" value="ACREF/ENVCD OPERON REPRESSOR-RELATED"/>
    <property type="match status" value="1"/>
</dbReference>
<dbReference type="Pfam" id="PF17924">
    <property type="entry name" value="TetR_C_19"/>
    <property type="match status" value="1"/>
</dbReference>
<accession>A0A345PLH3</accession>
<dbReference type="GO" id="GO:0003677">
    <property type="term" value="F:DNA binding"/>
    <property type="evidence" value="ECO:0007669"/>
    <property type="project" value="UniProtKB-UniRule"/>
</dbReference>
<dbReference type="RefSeq" id="WP_114918139.1">
    <property type="nucleotide sequence ID" value="NZ_CP024848.1"/>
</dbReference>
<evidence type="ECO:0000256" key="2">
    <source>
        <dbReference type="ARBA" id="ARBA00023125"/>
    </source>
</evidence>
<feature type="DNA-binding region" description="H-T-H motif" evidence="3">
    <location>
        <begin position="34"/>
        <end position="53"/>
    </location>
</feature>
<evidence type="ECO:0000256" key="1">
    <source>
        <dbReference type="ARBA" id="ARBA00022491"/>
    </source>
</evidence>
<gene>
    <name evidence="5" type="ORF">CUC15_18820</name>
</gene>
<name>A0A345PLH3_9BACI</name>
<dbReference type="OrthoDB" id="9812484at2"/>
<keyword evidence="1" id="KW-0678">Repressor</keyword>
<dbReference type="KEGG" id="ocn:CUC15_18820"/>
<evidence type="ECO:0000256" key="3">
    <source>
        <dbReference type="PROSITE-ProRule" id="PRU00335"/>
    </source>
</evidence>
<dbReference type="InterPro" id="IPR001647">
    <property type="entry name" value="HTH_TetR"/>
</dbReference>
<evidence type="ECO:0000313" key="5">
    <source>
        <dbReference type="EMBL" id="AXI10853.1"/>
    </source>
</evidence>
<dbReference type="AlphaFoldDB" id="A0A345PLH3"/>